<name>A0A8S4PSA0_OWEFU</name>
<evidence type="ECO:0000313" key="1">
    <source>
        <dbReference type="EMBL" id="CAH1796454.1"/>
    </source>
</evidence>
<sequence>MHRLCSEVECNVTARQKELMSHDNPQTRQSNQRIYNLCLAINTLYACSLHEVKSIFPPCAMTSFTFSIWIFSLWHYPKVTDKDLNHSKIEHNPVCQPLTSFYIF</sequence>
<dbReference type="Proteomes" id="UP000749559">
    <property type="component" value="Unassembled WGS sequence"/>
</dbReference>
<dbReference type="AlphaFoldDB" id="A0A8S4PSA0"/>
<dbReference type="EMBL" id="CAIIXF020000010">
    <property type="protein sequence ID" value="CAH1796454.1"/>
    <property type="molecule type" value="Genomic_DNA"/>
</dbReference>
<reference evidence="1" key="1">
    <citation type="submission" date="2022-03" db="EMBL/GenBank/DDBJ databases">
        <authorList>
            <person name="Martin C."/>
        </authorList>
    </citation>
    <scope>NUCLEOTIDE SEQUENCE</scope>
</reference>
<organism evidence="1 2">
    <name type="scientific">Owenia fusiformis</name>
    <name type="common">Polychaete worm</name>
    <dbReference type="NCBI Taxonomy" id="6347"/>
    <lineage>
        <taxon>Eukaryota</taxon>
        <taxon>Metazoa</taxon>
        <taxon>Spiralia</taxon>
        <taxon>Lophotrochozoa</taxon>
        <taxon>Annelida</taxon>
        <taxon>Polychaeta</taxon>
        <taxon>Sedentaria</taxon>
        <taxon>Canalipalpata</taxon>
        <taxon>Sabellida</taxon>
        <taxon>Oweniida</taxon>
        <taxon>Oweniidae</taxon>
        <taxon>Owenia</taxon>
    </lineage>
</organism>
<keyword evidence="2" id="KW-1185">Reference proteome</keyword>
<gene>
    <name evidence="1" type="ORF">OFUS_LOCUS20859</name>
</gene>
<accession>A0A8S4PSA0</accession>
<feature type="non-terminal residue" evidence="1">
    <location>
        <position position="104"/>
    </location>
</feature>
<protein>
    <submittedName>
        <fullName evidence="1">Uncharacterized protein</fullName>
    </submittedName>
</protein>
<comment type="caution">
    <text evidence="1">The sequence shown here is derived from an EMBL/GenBank/DDBJ whole genome shotgun (WGS) entry which is preliminary data.</text>
</comment>
<proteinExistence type="predicted"/>
<evidence type="ECO:0000313" key="2">
    <source>
        <dbReference type="Proteomes" id="UP000749559"/>
    </source>
</evidence>